<dbReference type="PANTHER" id="PTHR10666">
    <property type="entry name" value="UBIQUITIN"/>
    <property type="match status" value="1"/>
</dbReference>
<feature type="domain" description="Ubiquitin-like" evidence="2">
    <location>
        <begin position="117"/>
        <end position="186"/>
    </location>
</feature>
<feature type="domain" description="Ubiquitin-like" evidence="2">
    <location>
        <begin position="343"/>
        <end position="407"/>
    </location>
</feature>
<feature type="domain" description="Ubiquitin-like" evidence="2">
    <location>
        <begin position="192"/>
        <end position="268"/>
    </location>
</feature>
<dbReference type="SMART" id="SM00213">
    <property type="entry name" value="UBQ"/>
    <property type="match status" value="4"/>
</dbReference>
<evidence type="ECO:0000313" key="3">
    <source>
        <dbReference type="EMBL" id="KCW60308.1"/>
    </source>
</evidence>
<dbReference type="Pfam" id="PF00240">
    <property type="entry name" value="ubiquitin"/>
    <property type="match status" value="4"/>
</dbReference>
<dbReference type="CDD" id="cd17039">
    <property type="entry name" value="Ubl_ubiquitin_like"/>
    <property type="match status" value="3"/>
</dbReference>
<dbReference type="eggNOG" id="KOG0001">
    <property type="taxonomic scope" value="Eukaryota"/>
</dbReference>
<dbReference type="GO" id="GO:0031625">
    <property type="term" value="F:ubiquitin protein ligase binding"/>
    <property type="evidence" value="ECO:0000318"/>
    <property type="project" value="GO_Central"/>
</dbReference>
<organism evidence="3">
    <name type="scientific">Eucalyptus grandis</name>
    <name type="common">Flooded gum</name>
    <dbReference type="NCBI Taxonomy" id="71139"/>
    <lineage>
        <taxon>Eukaryota</taxon>
        <taxon>Viridiplantae</taxon>
        <taxon>Streptophyta</taxon>
        <taxon>Embryophyta</taxon>
        <taxon>Tracheophyta</taxon>
        <taxon>Spermatophyta</taxon>
        <taxon>Magnoliopsida</taxon>
        <taxon>eudicotyledons</taxon>
        <taxon>Gunneridae</taxon>
        <taxon>Pentapetalae</taxon>
        <taxon>rosids</taxon>
        <taxon>malvids</taxon>
        <taxon>Myrtales</taxon>
        <taxon>Myrtaceae</taxon>
        <taxon>Myrtoideae</taxon>
        <taxon>Eucalypteae</taxon>
        <taxon>Eucalyptus</taxon>
    </lineage>
</organism>
<dbReference type="GO" id="GO:0016567">
    <property type="term" value="P:protein ubiquitination"/>
    <property type="evidence" value="ECO:0000318"/>
    <property type="project" value="GO_Central"/>
</dbReference>
<dbReference type="InterPro" id="IPR050158">
    <property type="entry name" value="Ubiquitin_ubiquitin-like"/>
</dbReference>
<dbReference type="PRINTS" id="PR00348">
    <property type="entry name" value="UBIQUITIN"/>
</dbReference>
<protein>
    <recommendedName>
        <fullName evidence="2">Ubiquitin-like domain-containing protein</fullName>
    </recommendedName>
</protein>
<dbReference type="FunCoup" id="A0A059B2F5">
    <property type="interactions" value="2587"/>
</dbReference>
<proteinExistence type="predicted"/>
<dbReference type="EMBL" id="KK198760">
    <property type="protein sequence ID" value="KCW60308.1"/>
    <property type="molecule type" value="Genomic_DNA"/>
</dbReference>
<dbReference type="GO" id="GO:0005634">
    <property type="term" value="C:nucleus"/>
    <property type="evidence" value="ECO:0000318"/>
    <property type="project" value="GO_Central"/>
</dbReference>
<dbReference type="OrthoDB" id="1894077at2759"/>
<dbReference type="InterPro" id="IPR019956">
    <property type="entry name" value="Ubiquitin_dom"/>
</dbReference>
<accession>A0A059B2F5</accession>
<dbReference type="PROSITE" id="PS50053">
    <property type="entry name" value="UBIQUITIN_2"/>
    <property type="match status" value="4"/>
</dbReference>
<feature type="domain" description="Ubiquitin-like" evidence="2">
    <location>
        <begin position="269"/>
        <end position="337"/>
    </location>
</feature>
<gene>
    <name evidence="3" type="ORF">EUGRSUZ_H03020</name>
</gene>
<dbReference type="AlphaFoldDB" id="A0A059B2F5"/>
<reference evidence="3" key="1">
    <citation type="submission" date="2013-07" db="EMBL/GenBank/DDBJ databases">
        <title>The genome of Eucalyptus grandis.</title>
        <authorList>
            <person name="Schmutz J."/>
            <person name="Hayes R."/>
            <person name="Myburg A."/>
            <person name="Tuskan G."/>
            <person name="Grattapaglia D."/>
            <person name="Rokhsar D.S."/>
        </authorList>
    </citation>
    <scope>NUCLEOTIDE SEQUENCE</scope>
    <source>
        <tissue evidence="3">Leaf extractions</tissue>
    </source>
</reference>
<evidence type="ECO:0000256" key="1">
    <source>
        <dbReference type="ARBA" id="ARBA00022499"/>
    </source>
</evidence>
<keyword evidence="1" id="KW-1017">Isopeptide bond</keyword>
<evidence type="ECO:0000259" key="2">
    <source>
        <dbReference type="PROSITE" id="PS50053"/>
    </source>
</evidence>
<dbReference type="GO" id="GO:0019941">
    <property type="term" value="P:modification-dependent protein catabolic process"/>
    <property type="evidence" value="ECO:0000318"/>
    <property type="project" value="GO_Central"/>
</dbReference>
<dbReference type="InterPro" id="IPR000626">
    <property type="entry name" value="Ubiquitin-like_dom"/>
</dbReference>
<dbReference type="GO" id="GO:0031386">
    <property type="term" value="F:protein tag activity"/>
    <property type="evidence" value="ECO:0000318"/>
    <property type="project" value="GO_Central"/>
</dbReference>
<dbReference type="InParanoid" id="A0A059B2F5"/>
<dbReference type="GO" id="GO:0003729">
    <property type="term" value="F:mRNA binding"/>
    <property type="evidence" value="ECO:0007669"/>
    <property type="project" value="UniProtKB-ARBA"/>
</dbReference>
<dbReference type="Gene3D" id="3.10.20.90">
    <property type="entry name" value="Phosphatidylinositol 3-kinase Catalytic Subunit, Chain A, domain 1"/>
    <property type="match status" value="4"/>
</dbReference>
<dbReference type="SUPFAM" id="SSF54236">
    <property type="entry name" value="Ubiquitin-like"/>
    <property type="match status" value="4"/>
</dbReference>
<name>A0A059B2F5_EUCGR</name>
<dbReference type="InterPro" id="IPR029071">
    <property type="entry name" value="Ubiquitin-like_domsf"/>
</dbReference>
<sequence>MSPRTRRIFFFDENSLNSTATSFETPSQSMTIFTDYSFRLSDTQGSCNDGGINEDHPGRSSFNERVAKLPPHAREKLKELLIRNGHEDAAAALEAVHDASASQLSACVALSSDEEEVNLYLKITKTVALKVKKNSTVEDIKAFMDKEQIDGHSQHSQQLFLGGNRLEDGKRLVDYEIHGRPTLQVIEDSATMTVNIQILSTQKNLQVEARNQDTVRDVKFMIQAKEGIPPNEFDLVFGGKVLAEDRTLASLDLLQEPTFHLVFHPKDDVSVFVDMSNRRVTLDAKFWYTVRDLKAMVGTMMSAEVMSLHMIYQGKQLEDHKALACYDIADGSVLQLVSPYAPFQIFVKCRNGKTLALQVCRSDTVKEVKNKLQVSMLAKLRDIAYVGKRLADDHDLASYGIQENSILFEIVSPHSK</sequence>
<dbReference type="STRING" id="71139.A0A059B2F5"/>
<dbReference type="GO" id="GO:0005737">
    <property type="term" value="C:cytoplasm"/>
    <property type="evidence" value="ECO:0000318"/>
    <property type="project" value="GO_Central"/>
</dbReference>
<dbReference type="KEGG" id="egr:104414471"/>
<dbReference type="Gramene" id="KCW60308">
    <property type="protein sequence ID" value="KCW60308"/>
    <property type="gene ID" value="EUGRSUZ_H03020"/>
</dbReference>
<dbReference type="OMA" id="LACYDIK"/>